<dbReference type="Proteomes" id="UP000011991">
    <property type="component" value="Unassembled WGS sequence"/>
</dbReference>
<dbReference type="EMBL" id="ANOG01000801">
    <property type="protein sequence ID" value="EMI17429.1"/>
    <property type="molecule type" value="Genomic_DNA"/>
</dbReference>
<protein>
    <submittedName>
        <fullName evidence="1">Uncharacterized protein</fullName>
    </submittedName>
</protein>
<organism evidence="1 2">
    <name type="scientific">Rhodopirellula maiorica SM1</name>
    <dbReference type="NCBI Taxonomy" id="1265738"/>
    <lineage>
        <taxon>Bacteria</taxon>
        <taxon>Pseudomonadati</taxon>
        <taxon>Planctomycetota</taxon>
        <taxon>Planctomycetia</taxon>
        <taxon>Pirellulales</taxon>
        <taxon>Pirellulaceae</taxon>
        <taxon>Novipirellula</taxon>
    </lineage>
</organism>
<dbReference type="AlphaFoldDB" id="M5RTY1"/>
<reference evidence="1 2" key="1">
    <citation type="journal article" date="2013" name="Mar. Genomics">
        <title>Expression of sulfatases in Rhodopirellula baltica and the diversity of sulfatases in the genus Rhodopirellula.</title>
        <authorList>
            <person name="Wegner C.E."/>
            <person name="Richter-Heitmann T."/>
            <person name="Klindworth A."/>
            <person name="Klockow C."/>
            <person name="Richter M."/>
            <person name="Achstetter T."/>
            <person name="Glockner F.O."/>
            <person name="Harder J."/>
        </authorList>
    </citation>
    <scope>NUCLEOTIDE SEQUENCE [LARGE SCALE GENOMIC DNA]</scope>
    <source>
        <strain evidence="1 2">SM1</strain>
    </source>
</reference>
<accession>M5RTY1</accession>
<proteinExistence type="predicted"/>
<gene>
    <name evidence="1" type="ORF">RMSM_05658</name>
</gene>
<evidence type="ECO:0000313" key="1">
    <source>
        <dbReference type="EMBL" id="EMI17429.1"/>
    </source>
</evidence>
<name>M5RTY1_9BACT</name>
<keyword evidence="2" id="KW-1185">Reference proteome</keyword>
<evidence type="ECO:0000313" key="2">
    <source>
        <dbReference type="Proteomes" id="UP000011991"/>
    </source>
</evidence>
<comment type="caution">
    <text evidence="1">The sequence shown here is derived from an EMBL/GenBank/DDBJ whole genome shotgun (WGS) entry which is preliminary data.</text>
</comment>
<sequence length="51" mass="5855">MQITIAKGFAIIIPRWQSQRFPTPKPTPSGSRSEAGFENRLAHRLHYRSFA</sequence>